<keyword evidence="2" id="KW-1185">Reference proteome</keyword>
<dbReference type="RefSeq" id="WP_143848354.1">
    <property type="nucleotide sequence ID" value="NZ_VLXZ01000004.1"/>
</dbReference>
<evidence type="ECO:0000313" key="1">
    <source>
        <dbReference type="EMBL" id="TSB47124.1"/>
    </source>
</evidence>
<dbReference type="Pfam" id="PF06854">
    <property type="entry name" value="Phage_Gp15"/>
    <property type="match status" value="1"/>
</dbReference>
<dbReference type="Proteomes" id="UP000318521">
    <property type="component" value="Unassembled WGS sequence"/>
</dbReference>
<protein>
    <submittedName>
        <fullName evidence="1">Uncharacterized protein</fullName>
    </submittedName>
</protein>
<dbReference type="AlphaFoldDB" id="A0A554A098"/>
<organism evidence="1 2">
    <name type="scientific">Alkalicoccobacillus porphyridii</name>
    <dbReference type="NCBI Taxonomy" id="2597270"/>
    <lineage>
        <taxon>Bacteria</taxon>
        <taxon>Bacillati</taxon>
        <taxon>Bacillota</taxon>
        <taxon>Bacilli</taxon>
        <taxon>Bacillales</taxon>
        <taxon>Bacillaceae</taxon>
        <taxon>Alkalicoccobacillus</taxon>
    </lineage>
</organism>
<proteinExistence type="predicted"/>
<name>A0A554A098_9BACI</name>
<reference evidence="1 2" key="1">
    <citation type="submission" date="2019-07" db="EMBL/GenBank/DDBJ databases">
        <authorList>
            <person name="Park Y.J."/>
            <person name="Jeong S.E."/>
            <person name="Jung H.S."/>
        </authorList>
    </citation>
    <scope>NUCLEOTIDE SEQUENCE [LARGE SCALE GENOMIC DNA]</scope>
    <source>
        <strain evidence="2">P16(2019)</strain>
    </source>
</reference>
<dbReference type="EMBL" id="VLXZ01000004">
    <property type="protein sequence ID" value="TSB47124.1"/>
    <property type="molecule type" value="Genomic_DNA"/>
</dbReference>
<dbReference type="OrthoDB" id="1758052at2"/>
<sequence>MRLNDPLVTSFDYNEVKYNIDLAFDTILDVFEVLTDKDLLDYEKAETCLALLIDDELAVDPEDDSYTRYVIDLWNYIFDEFIHTEQKQVIEYDLLGNPLEVEEEEEEQEKLMDLEQDSEFIFSSFLQAYGLNLHEAQGKLQWREFQALLNGLPSDTILKRIIEIRAYEPSSHDTAEYKMQMEKLQKRFALHDVEEEEED</sequence>
<evidence type="ECO:0000313" key="2">
    <source>
        <dbReference type="Proteomes" id="UP000318521"/>
    </source>
</evidence>
<dbReference type="InterPro" id="IPR009660">
    <property type="entry name" value="Phage_A500_Gp15"/>
</dbReference>
<gene>
    <name evidence="1" type="ORF">FN960_08910</name>
</gene>
<comment type="caution">
    <text evidence="1">The sequence shown here is derived from an EMBL/GenBank/DDBJ whole genome shotgun (WGS) entry which is preliminary data.</text>
</comment>
<accession>A0A554A098</accession>